<dbReference type="PANTHER" id="PTHR22750">
    <property type="entry name" value="G-PROTEIN COUPLED RECEPTOR"/>
    <property type="match status" value="1"/>
</dbReference>
<feature type="transmembrane region" description="Helical" evidence="6">
    <location>
        <begin position="64"/>
        <end position="87"/>
    </location>
</feature>
<evidence type="ECO:0000259" key="7">
    <source>
        <dbReference type="PROSITE" id="PS50262"/>
    </source>
</evidence>
<comment type="caution">
    <text evidence="8">The sequence shown here is derived from an EMBL/GenBank/DDBJ whole genome shotgun (WGS) entry which is preliminary data.</text>
</comment>
<dbReference type="PROSITE" id="PS50262">
    <property type="entry name" value="G_PROTEIN_RECEP_F1_2"/>
    <property type="match status" value="1"/>
</dbReference>
<keyword evidence="4 6" id="KW-1133">Transmembrane helix</keyword>
<evidence type="ECO:0000256" key="1">
    <source>
        <dbReference type="ARBA" id="ARBA00004651"/>
    </source>
</evidence>
<dbReference type="SUPFAM" id="SSF81321">
    <property type="entry name" value="Family A G protein-coupled receptor-like"/>
    <property type="match status" value="1"/>
</dbReference>
<reference evidence="8" key="2">
    <citation type="journal article" date="2023" name="Science">
        <title>Genomic signatures of disease resistance in endangered staghorn corals.</title>
        <authorList>
            <person name="Vollmer S.V."/>
            <person name="Selwyn J.D."/>
            <person name="Despard B.A."/>
            <person name="Roesel C.L."/>
        </authorList>
    </citation>
    <scope>NUCLEOTIDE SEQUENCE</scope>
    <source>
        <strain evidence="8">K2</strain>
    </source>
</reference>
<evidence type="ECO:0000256" key="5">
    <source>
        <dbReference type="ARBA" id="ARBA00023136"/>
    </source>
</evidence>
<dbReference type="EMBL" id="JARQWQ010000045">
    <property type="protein sequence ID" value="KAK2558206.1"/>
    <property type="molecule type" value="Genomic_DNA"/>
</dbReference>
<dbReference type="InterPro" id="IPR000276">
    <property type="entry name" value="GPCR_Rhodpsn"/>
</dbReference>
<comment type="subcellular location">
    <subcellularLocation>
        <location evidence="1">Cell membrane</location>
        <topology evidence="1">Multi-pass membrane protein</topology>
    </subcellularLocation>
</comment>
<organism evidence="8 9">
    <name type="scientific">Acropora cervicornis</name>
    <name type="common">Staghorn coral</name>
    <dbReference type="NCBI Taxonomy" id="6130"/>
    <lineage>
        <taxon>Eukaryota</taxon>
        <taxon>Metazoa</taxon>
        <taxon>Cnidaria</taxon>
        <taxon>Anthozoa</taxon>
        <taxon>Hexacorallia</taxon>
        <taxon>Scleractinia</taxon>
        <taxon>Astrocoeniina</taxon>
        <taxon>Acroporidae</taxon>
        <taxon>Acropora</taxon>
    </lineage>
</organism>
<feature type="transmembrane region" description="Helical" evidence="6">
    <location>
        <begin position="266"/>
        <end position="288"/>
    </location>
</feature>
<dbReference type="AlphaFoldDB" id="A0AAD9QBE0"/>
<feature type="transmembrane region" description="Helical" evidence="6">
    <location>
        <begin position="145"/>
        <end position="170"/>
    </location>
</feature>
<evidence type="ECO:0000313" key="9">
    <source>
        <dbReference type="Proteomes" id="UP001249851"/>
    </source>
</evidence>
<accession>A0AAD9QBE0</accession>
<evidence type="ECO:0000313" key="8">
    <source>
        <dbReference type="EMBL" id="KAK2558206.1"/>
    </source>
</evidence>
<feature type="transmembrane region" description="Helical" evidence="6">
    <location>
        <begin position="99"/>
        <end position="124"/>
    </location>
</feature>
<dbReference type="Pfam" id="PF00001">
    <property type="entry name" value="7tm_1"/>
    <property type="match status" value="1"/>
</dbReference>
<dbReference type="InterPro" id="IPR017452">
    <property type="entry name" value="GPCR_Rhodpsn_7TM"/>
</dbReference>
<dbReference type="Gene3D" id="1.20.1070.10">
    <property type="entry name" value="Rhodopsin 7-helix transmembrane proteins"/>
    <property type="match status" value="1"/>
</dbReference>
<feature type="transmembrane region" description="Helical" evidence="6">
    <location>
        <begin position="234"/>
        <end position="254"/>
    </location>
</feature>
<keyword evidence="5 6" id="KW-0472">Membrane</keyword>
<evidence type="ECO:0000256" key="6">
    <source>
        <dbReference type="SAM" id="Phobius"/>
    </source>
</evidence>
<evidence type="ECO:0000256" key="2">
    <source>
        <dbReference type="ARBA" id="ARBA00022475"/>
    </source>
</evidence>
<dbReference type="Proteomes" id="UP001249851">
    <property type="component" value="Unassembled WGS sequence"/>
</dbReference>
<protein>
    <submittedName>
        <fullName evidence="8">Melanocortin receptor 5</fullName>
    </submittedName>
</protein>
<reference evidence="8" key="1">
    <citation type="journal article" date="2023" name="G3 (Bethesda)">
        <title>Whole genome assembly and annotation of the endangered Caribbean coral Acropora cervicornis.</title>
        <authorList>
            <person name="Selwyn J.D."/>
            <person name="Vollmer S.V."/>
        </authorList>
    </citation>
    <scope>NUCLEOTIDE SEQUENCE</scope>
    <source>
        <strain evidence="8">K2</strain>
    </source>
</reference>
<sequence length="310" mass="34484">MANLSEDVNHTTIQAVFCTNASYGIQLHVFIIVLNILLAVTAFTSNVLILIALHKCLVRPPTKLLFRCLSSTDLCVGLILQPLYVTYLIHSQSPNICHLLGILTSIAGGIFCGVSLTTLTAISVDRLLALLLVMKFKEVVTLGRVRFLVAIFWGFCGTSTVLFVVSFYVAVGLVSIIMLLCLMTSAFCYTKIYIAFNKHQKQLRRNIPLGNSDKPEGATLLNTPQYKKTVSFSLWLQMALMMCFLPFAIVAALYAFIGLRSPLLDFAWHVALSIVMFNSSLNPILYFWKIQSVREAVKDTMKKLTCCHSP</sequence>
<feature type="domain" description="G-protein coupled receptors family 1 profile" evidence="7">
    <location>
        <begin position="45"/>
        <end position="286"/>
    </location>
</feature>
<dbReference type="CDD" id="cd00637">
    <property type="entry name" value="7tm_classA_rhodopsin-like"/>
    <property type="match status" value="1"/>
</dbReference>
<gene>
    <name evidence="8" type="ORF">P5673_019322</name>
</gene>
<proteinExistence type="predicted"/>
<keyword evidence="9" id="KW-1185">Reference proteome</keyword>
<keyword evidence="3 6" id="KW-0812">Transmembrane</keyword>
<dbReference type="GO" id="GO:0005886">
    <property type="term" value="C:plasma membrane"/>
    <property type="evidence" value="ECO:0007669"/>
    <property type="project" value="UniProtKB-SubCell"/>
</dbReference>
<name>A0AAD9QBE0_ACRCE</name>
<feature type="transmembrane region" description="Helical" evidence="6">
    <location>
        <begin position="176"/>
        <end position="196"/>
    </location>
</feature>
<evidence type="ECO:0000256" key="3">
    <source>
        <dbReference type="ARBA" id="ARBA00022692"/>
    </source>
</evidence>
<keyword evidence="8" id="KW-0675">Receptor</keyword>
<evidence type="ECO:0000256" key="4">
    <source>
        <dbReference type="ARBA" id="ARBA00022989"/>
    </source>
</evidence>
<keyword evidence="2" id="KW-1003">Cell membrane</keyword>
<dbReference type="GO" id="GO:0004930">
    <property type="term" value="F:G protein-coupled receptor activity"/>
    <property type="evidence" value="ECO:0007669"/>
    <property type="project" value="InterPro"/>
</dbReference>
<dbReference type="PRINTS" id="PR00237">
    <property type="entry name" value="GPCRRHODOPSN"/>
</dbReference>
<feature type="transmembrane region" description="Helical" evidence="6">
    <location>
        <begin position="29"/>
        <end position="52"/>
    </location>
</feature>